<accession>A0A5B7JZJ4</accession>
<gene>
    <name evidence="1" type="ORF">E2C01_093961</name>
</gene>
<protein>
    <submittedName>
        <fullName evidence="1">Uncharacterized protein</fullName>
    </submittedName>
</protein>
<dbReference type="Proteomes" id="UP000324222">
    <property type="component" value="Unassembled WGS sequence"/>
</dbReference>
<sequence length="64" mass="7102">MGNACHDPSPPQGRPRLLHHILWCRPSRSPAPPPRLDGRAHPRCSVRVCVRVRVRVGAGGEELH</sequence>
<proteinExistence type="predicted"/>
<evidence type="ECO:0000313" key="2">
    <source>
        <dbReference type="Proteomes" id="UP000324222"/>
    </source>
</evidence>
<evidence type="ECO:0000313" key="1">
    <source>
        <dbReference type="EMBL" id="MPC98587.1"/>
    </source>
</evidence>
<dbReference type="EMBL" id="VSRR010114719">
    <property type="protein sequence ID" value="MPC98587.1"/>
    <property type="molecule type" value="Genomic_DNA"/>
</dbReference>
<comment type="caution">
    <text evidence="1">The sequence shown here is derived from an EMBL/GenBank/DDBJ whole genome shotgun (WGS) entry which is preliminary data.</text>
</comment>
<reference evidence="1 2" key="1">
    <citation type="submission" date="2019-05" db="EMBL/GenBank/DDBJ databases">
        <title>Another draft genome of Portunus trituberculatus and its Hox gene families provides insights of decapod evolution.</title>
        <authorList>
            <person name="Jeong J.-H."/>
            <person name="Song I."/>
            <person name="Kim S."/>
            <person name="Choi T."/>
            <person name="Kim D."/>
            <person name="Ryu S."/>
            <person name="Kim W."/>
        </authorList>
    </citation>
    <scope>NUCLEOTIDE SEQUENCE [LARGE SCALE GENOMIC DNA]</scope>
    <source>
        <tissue evidence="1">Muscle</tissue>
    </source>
</reference>
<name>A0A5B7JZJ4_PORTR</name>
<organism evidence="1 2">
    <name type="scientific">Portunus trituberculatus</name>
    <name type="common">Swimming crab</name>
    <name type="synonym">Neptunus trituberculatus</name>
    <dbReference type="NCBI Taxonomy" id="210409"/>
    <lineage>
        <taxon>Eukaryota</taxon>
        <taxon>Metazoa</taxon>
        <taxon>Ecdysozoa</taxon>
        <taxon>Arthropoda</taxon>
        <taxon>Crustacea</taxon>
        <taxon>Multicrustacea</taxon>
        <taxon>Malacostraca</taxon>
        <taxon>Eumalacostraca</taxon>
        <taxon>Eucarida</taxon>
        <taxon>Decapoda</taxon>
        <taxon>Pleocyemata</taxon>
        <taxon>Brachyura</taxon>
        <taxon>Eubrachyura</taxon>
        <taxon>Portunoidea</taxon>
        <taxon>Portunidae</taxon>
        <taxon>Portuninae</taxon>
        <taxon>Portunus</taxon>
    </lineage>
</organism>
<dbReference type="AlphaFoldDB" id="A0A5B7JZJ4"/>
<keyword evidence="2" id="KW-1185">Reference proteome</keyword>